<dbReference type="AlphaFoldDB" id="I0YL47"/>
<gene>
    <name evidence="1" type="ORF">COCSUDRAFT_34359</name>
</gene>
<keyword evidence="2" id="KW-1185">Reference proteome</keyword>
<protein>
    <submittedName>
        <fullName evidence="1">Uncharacterized protein</fullName>
    </submittedName>
</protein>
<evidence type="ECO:0000313" key="2">
    <source>
        <dbReference type="Proteomes" id="UP000007264"/>
    </source>
</evidence>
<accession>I0YL47</accession>
<dbReference type="KEGG" id="csl:COCSUDRAFT_34359"/>
<organism evidence="1 2">
    <name type="scientific">Coccomyxa subellipsoidea (strain C-169)</name>
    <name type="common">Green microalga</name>
    <dbReference type="NCBI Taxonomy" id="574566"/>
    <lineage>
        <taxon>Eukaryota</taxon>
        <taxon>Viridiplantae</taxon>
        <taxon>Chlorophyta</taxon>
        <taxon>core chlorophytes</taxon>
        <taxon>Trebouxiophyceae</taxon>
        <taxon>Trebouxiophyceae incertae sedis</taxon>
        <taxon>Coccomyxaceae</taxon>
        <taxon>Coccomyxa</taxon>
        <taxon>Coccomyxa subellipsoidea</taxon>
    </lineage>
</organism>
<sequence>MVFELVWACDAPIVWLCKMGSNLAFYSCIAQIYRYASIFDTSASPLWEKFG</sequence>
<dbReference type="RefSeq" id="XP_005643660.1">
    <property type="nucleotide sequence ID" value="XM_005643603.1"/>
</dbReference>
<name>I0YL47_COCSC</name>
<reference evidence="1 2" key="1">
    <citation type="journal article" date="2012" name="Genome Biol.">
        <title>The genome of the polar eukaryotic microalga coccomyxa subellipsoidea reveals traits of cold adaptation.</title>
        <authorList>
            <person name="Blanc G."/>
            <person name="Agarkova I."/>
            <person name="Grimwood J."/>
            <person name="Kuo A."/>
            <person name="Brueggeman A."/>
            <person name="Dunigan D."/>
            <person name="Gurnon J."/>
            <person name="Ladunga I."/>
            <person name="Lindquist E."/>
            <person name="Lucas S."/>
            <person name="Pangilinan J."/>
            <person name="Proschold T."/>
            <person name="Salamov A."/>
            <person name="Schmutz J."/>
            <person name="Weeks D."/>
            <person name="Yamada T."/>
            <person name="Claverie J.M."/>
            <person name="Grigoriev I."/>
            <person name="Van Etten J."/>
            <person name="Lomsadze A."/>
            <person name="Borodovsky M."/>
        </authorList>
    </citation>
    <scope>NUCLEOTIDE SEQUENCE [LARGE SCALE GENOMIC DNA]</scope>
    <source>
        <strain evidence="1 2">C-169</strain>
    </source>
</reference>
<dbReference type="EMBL" id="AGSI01000020">
    <property type="protein sequence ID" value="EIE19116.1"/>
    <property type="molecule type" value="Genomic_DNA"/>
</dbReference>
<evidence type="ECO:0000313" key="1">
    <source>
        <dbReference type="EMBL" id="EIE19116.1"/>
    </source>
</evidence>
<comment type="caution">
    <text evidence="1">The sequence shown here is derived from an EMBL/GenBank/DDBJ whole genome shotgun (WGS) entry which is preliminary data.</text>
</comment>
<dbReference type="Proteomes" id="UP000007264">
    <property type="component" value="Unassembled WGS sequence"/>
</dbReference>
<dbReference type="GeneID" id="17037046"/>
<proteinExistence type="predicted"/>